<evidence type="ECO:0000256" key="23">
    <source>
        <dbReference type="SAM" id="Phobius"/>
    </source>
</evidence>
<evidence type="ECO:0000256" key="18">
    <source>
        <dbReference type="ARBA" id="ARBA00023170"/>
    </source>
</evidence>
<evidence type="ECO:0000256" key="1">
    <source>
        <dbReference type="ARBA" id="ARBA00004162"/>
    </source>
</evidence>
<dbReference type="SUPFAM" id="SSF52058">
    <property type="entry name" value="L domain-like"/>
    <property type="match status" value="2"/>
</dbReference>
<dbReference type="Pfam" id="PF00560">
    <property type="entry name" value="LRR_1"/>
    <property type="match status" value="8"/>
</dbReference>
<dbReference type="PANTHER" id="PTHR27008">
    <property type="entry name" value="OS04G0122200 PROTEIN"/>
    <property type="match status" value="1"/>
</dbReference>
<keyword evidence="16 23" id="KW-1133">Transmembrane helix</keyword>
<evidence type="ECO:0000256" key="21">
    <source>
        <dbReference type="ARBA" id="ARBA00048679"/>
    </source>
</evidence>
<name>A0A2C9V2G2_MANES</name>
<feature type="binding site" evidence="22">
    <location>
        <position position="732"/>
    </location>
    <ligand>
        <name>ATP</name>
        <dbReference type="ChEBI" id="CHEBI:30616"/>
    </ligand>
</feature>
<dbReference type="PROSITE" id="PS00107">
    <property type="entry name" value="PROTEIN_KINASE_ATP"/>
    <property type="match status" value="1"/>
</dbReference>
<evidence type="ECO:0000256" key="6">
    <source>
        <dbReference type="ARBA" id="ARBA00022527"/>
    </source>
</evidence>
<keyword evidence="19" id="KW-0325">Glycoprotein</keyword>
<dbReference type="GO" id="GO:0005524">
    <property type="term" value="F:ATP binding"/>
    <property type="evidence" value="ECO:0007669"/>
    <property type="project" value="UniProtKB-UniRule"/>
</dbReference>
<keyword evidence="5" id="KW-1003">Cell membrane</keyword>
<protein>
    <recommendedName>
        <fullName evidence="4">non-specific serine/threonine protein kinase</fullName>
        <ecNumber evidence="4">2.7.11.1</ecNumber>
    </recommendedName>
</protein>
<dbReference type="AlphaFoldDB" id="A0A2C9V2G2"/>
<keyword evidence="10 23" id="KW-0812">Transmembrane</keyword>
<dbReference type="PROSITE" id="PS50011">
    <property type="entry name" value="PROTEIN_KINASE_DOM"/>
    <property type="match status" value="1"/>
</dbReference>
<dbReference type="PROSITE" id="PS00108">
    <property type="entry name" value="PROTEIN_KINASE_ST"/>
    <property type="match status" value="1"/>
</dbReference>
<evidence type="ECO:0000256" key="19">
    <source>
        <dbReference type="ARBA" id="ARBA00023180"/>
    </source>
</evidence>
<keyword evidence="6" id="KW-0723">Serine/threonine-protein kinase</keyword>
<keyword evidence="12" id="KW-0677">Repeat</keyword>
<dbReference type="FunFam" id="3.30.200.20:FF:000432">
    <property type="entry name" value="LRR receptor-like serine/threonine-protein kinase EFR"/>
    <property type="match status" value="1"/>
</dbReference>
<dbReference type="Gramene" id="Manes.10G014300.2.v8.1">
    <property type="protein sequence ID" value="Manes.10G014300.2.v8.1.CDS"/>
    <property type="gene ID" value="Manes.10G014300.v8.1"/>
</dbReference>
<sequence length="1019" mass="111448">MGCGCFWSCFYIHAVVYLLFFPSTTYAIGGNETDRLALLEFMAKIDADPFGVLSSWNSSVHFCQWYGVTCSRRHQRVTVLDLNSLKLAGTISPHIGNLSFLKVLDLKNNSFRQNIPPEFGRLRRLHTLYLYNNSLSGKIPSNLSRCSDLTILSIVNNHLVGEIPEELGLLSKLQYLSISWNNLSGNIPPSLGNLSSLGTLSAALNNFVGNVPEALGKLRNLTFLGLVMNQLSGTIPSLIFNLSSIKLLDIASNQFEGNLPTDLFISLPKLETMSIAYNQFSGSIPNSVSNASNLLHLQLQGNKLTGKVPSLEKLNLRGFYIDNNLLGNGEFGDLEFICSLTNASILYELFINKNNLGGEIPECIGNLSSNLAILSLHQNQISGKIPDGIGNLGNLESIEAYKNKLSGIIPPSIGNLQNLVKLILDENKISGPIPSSLGNLTSLNRLHSADNDLQGTIPSSLADCKNLQVLDFSRNNLTGTLPPQVIGLSSLSIYVGFAQNNLRGSVPREVENLKNLGILDVSDNKLSGEIPSSLGSCISLEYLYMQGNQFQGPIPSSLSSLRGLQVLNLSYNNLSGQIPEFLAGFSFIYLNLSFNNFEGRVPTDGIFKNASIVSVTGNSKLCGGIPEFQLPACNFKRSEKRRVKVIVGIIAGGLGAILVVLSFIFLLRLRKKSHKPTSSYSENSLLELPKVSYRDLYKATDGFSSVNLIGTGSFGSVYKGILDEGGPVVAVKVLNLQHHGAAKSFMAECEALRNIRHRNLVKILTACSGVDYQGNDFKALVYEYMDNGNLEEWLHPPVSADRNHGESKNLNLLQRVNIAIDVASAIEYLHHHCGNPIVHCDLKPNNVLLDGQMTAHIGDFGLAKFLLENMHNNSTNQFSSIGLRGTIGYAPPEYGLGSEVSTYGDVYSYGVLLLEMFTGKRPTDDMFKEGLNLHKFAESALPNRVNEIVDPILFQESHSDKPMNGRSNRIMMEFLISIVGIGIACSAELPANRMDINDAAKKLCLIRDKLMAPDEEIYT</sequence>
<dbReference type="PROSITE" id="PS51450">
    <property type="entry name" value="LRR"/>
    <property type="match status" value="1"/>
</dbReference>
<dbReference type="InterPro" id="IPR032675">
    <property type="entry name" value="LRR_dom_sf"/>
</dbReference>
<dbReference type="InterPro" id="IPR001611">
    <property type="entry name" value="Leu-rich_rpt"/>
</dbReference>
<evidence type="ECO:0000313" key="25">
    <source>
        <dbReference type="EMBL" id="OAY38436.1"/>
    </source>
</evidence>
<dbReference type="InterPro" id="IPR001245">
    <property type="entry name" value="Ser-Thr/Tyr_kinase_cat_dom"/>
</dbReference>
<keyword evidence="14" id="KW-0418">Kinase</keyword>
<comment type="caution">
    <text evidence="25">The sequence shown here is derived from an EMBL/GenBank/DDBJ whole genome shotgun (WGS) entry which is preliminary data.</text>
</comment>
<dbReference type="Pfam" id="PF07714">
    <property type="entry name" value="PK_Tyr_Ser-Thr"/>
    <property type="match status" value="1"/>
</dbReference>
<dbReference type="PANTHER" id="PTHR27008:SF596">
    <property type="entry name" value="OS02G0215500 PROTEIN"/>
    <property type="match status" value="1"/>
</dbReference>
<keyword evidence="7" id="KW-0597">Phosphoprotein</keyword>
<dbReference type="FunFam" id="3.80.10.10:FF:000288">
    <property type="entry name" value="LRR receptor-like serine/threonine-protein kinase EFR"/>
    <property type="match status" value="1"/>
</dbReference>
<reference evidence="26" key="1">
    <citation type="journal article" date="2016" name="Nat. Biotechnol.">
        <title>Sequencing wild and cultivated cassava and related species reveals extensive interspecific hybridization and genetic diversity.</title>
        <authorList>
            <person name="Bredeson J.V."/>
            <person name="Lyons J.B."/>
            <person name="Prochnik S.E."/>
            <person name="Wu G.A."/>
            <person name="Ha C.M."/>
            <person name="Edsinger-Gonzales E."/>
            <person name="Grimwood J."/>
            <person name="Schmutz J."/>
            <person name="Rabbi I.Y."/>
            <person name="Egesi C."/>
            <person name="Nauluvula P."/>
            <person name="Lebot V."/>
            <person name="Ndunguru J."/>
            <person name="Mkamilo G."/>
            <person name="Bart R.S."/>
            <person name="Setter T.L."/>
            <person name="Gleadow R.M."/>
            <person name="Kulakow P."/>
            <person name="Ferguson M.E."/>
            <person name="Rounsley S."/>
            <person name="Rokhsar D.S."/>
        </authorList>
    </citation>
    <scope>NUCLEOTIDE SEQUENCE [LARGE SCALE GENOMIC DNA]</scope>
    <source>
        <strain evidence="26">cv. AM560-2</strain>
    </source>
</reference>
<dbReference type="Gramene" id="Manes.10G014300.1.v8.1">
    <property type="protein sequence ID" value="Manes.10G014300.1.v8.1.CDS"/>
    <property type="gene ID" value="Manes.10G014300.v8.1"/>
</dbReference>
<dbReference type="SMR" id="A0A2C9V2G2"/>
<dbReference type="InterPro" id="IPR051809">
    <property type="entry name" value="Plant_receptor-like_S/T_kinase"/>
</dbReference>
<dbReference type="SMART" id="SM00220">
    <property type="entry name" value="S_TKc"/>
    <property type="match status" value="1"/>
</dbReference>
<dbReference type="EC" id="2.7.11.1" evidence="4"/>
<dbReference type="Gene3D" id="1.10.510.10">
    <property type="entry name" value="Transferase(Phosphotransferase) domain 1"/>
    <property type="match status" value="1"/>
</dbReference>
<evidence type="ECO:0000256" key="4">
    <source>
        <dbReference type="ARBA" id="ARBA00012513"/>
    </source>
</evidence>
<keyword evidence="26" id="KW-1185">Reference proteome</keyword>
<dbReference type="GO" id="GO:0004674">
    <property type="term" value="F:protein serine/threonine kinase activity"/>
    <property type="evidence" value="ECO:0007669"/>
    <property type="project" value="UniProtKB-KW"/>
</dbReference>
<dbReference type="InterPro" id="IPR008271">
    <property type="entry name" value="Ser/Thr_kinase_AS"/>
</dbReference>
<dbReference type="Pfam" id="PF08263">
    <property type="entry name" value="LRRNT_2"/>
    <property type="match status" value="1"/>
</dbReference>
<evidence type="ECO:0000256" key="14">
    <source>
        <dbReference type="ARBA" id="ARBA00022777"/>
    </source>
</evidence>
<keyword evidence="18" id="KW-0675">Receptor</keyword>
<dbReference type="GO" id="GO:0005886">
    <property type="term" value="C:plasma membrane"/>
    <property type="evidence" value="ECO:0007669"/>
    <property type="project" value="UniProtKB-SubCell"/>
</dbReference>
<organism evidence="25 26">
    <name type="scientific">Manihot esculenta</name>
    <name type="common">Cassava</name>
    <name type="synonym">Jatropha manihot</name>
    <dbReference type="NCBI Taxonomy" id="3983"/>
    <lineage>
        <taxon>Eukaryota</taxon>
        <taxon>Viridiplantae</taxon>
        <taxon>Streptophyta</taxon>
        <taxon>Embryophyta</taxon>
        <taxon>Tracheophyta</taxon>
        <taxon>Spermatophyta</taxon>
        <taxon>Magnoliopsida</taxon>
        <taxon>eudicotyledons</taxon>
        <taxon>Gunneridae</taxon>
        <taxon>Pentapetalae</taxon>
        <taxon>rosids</taxon>
        <taxon>fabids</taxon>
        <taxon>Malpighiales</taxon>
        <taxon>Euphorbiaceae</taxon>
        <taxon>Crotonoideae</taxon>
        <taxon>Manihoteae</taxon>
        <taxon>Manihot</taxon>
    </lineage>
</organism>
<dbReference type="Proteomes" id="UP000091857">
    <property type="component" value="Chromosome 10"/>
</dbReference>
<dbReference type="EMBL" id="CM004396">
    <property type="protein sequence ID" value="OAY38436.1"/>
    <property type="molecule type" value="Genomic_DNA"/>
</dbReference>
<dbReference type="FunFam" id="3.80.10.10:FF:000095">
    <property type="entry name" value="LRR receptor-like serine/threonine-protein kinase GSO1"/>
    <property type="match status" value="1"/>
</dbReference>
<accession>A0A2C9V2G2</accession>
<dbReference type="Gene3D" id="3.30.200.20">
    <property type="entry name" value="Phosphorylase Kinase, domain 1"/>
    <property type="match status" value="1"/>
</dbReference>
<dbReference type="InterPro" id="IPR055414">
    <property type="entry name" value="LRR_R13L4/SHOC2-like"/>
</dbReference>
<evidence type="ECO:0000256" key="13">
    <source>
        <dbReference type="ARBA" id="ARBA00022741"/>
    </source>
</evidence>
<dbReference type="SMART" id="SM00365">
    <property type="entry name" value="LRR_SD22"/>
    <property type="match status" value="7"/>
</dbReference>
<evidence type="ECO:0000256" key="9">
    <source>
        <dbReference type="ARBA" id="ARBA00022679"/>
    </source>
</evidence>
<dbReference type="InterPro" id="IPR000719">
    <property type="entry name" value="Prot_kinase_dom"/>
</dbReference>
<dbReference type="InterPro" id="IPR011009">
    <property type="entry name" value="Kinase-like_dom_sf"/>
</dbReference>
<gene>
    <name evidence="25" type="ORF">MANES_10G014300v8</name>
</gene>
<evidence type="ECO:0000256" key="10">
    <source>
        <dbReference type="ARBA" id="ARBA00022692"/>
    </source>
</evidence>
<evidence type="ECO:0000256" key="15">
    <source>
        <dbReference type="ARBA" id="ARBA00022840"/>
    </source>
</evidence>
<dbReference type="OrthoDB" id="676979at2759"/>
<keyword evidence="9" id="KW-0808">Transferase</keyword>
<keyword evidence="11" id="KW-0732">Signal</keyword>
<keyword evidence="8" id="KW-0433">Leucine-rich repeat</keyword>
<comment type="catalytic activity">
    <reaction evidence="21">
        <text>L-seryl-[protein] + ATP = O-phospho-L-seryl-[protein] + ADP + H(+)</text>
        <dbReference type="Rhea" id="RHEA:17989"/>
        <dbReference type="Rhea" id="RHEA-COMP:9863"/>
        <dbReference type="Rhea" id="RHEA-COMP:11604"/>
        <dbReference type="ChEBI" id="CHEBI:15378"/>
        <dbReference type="ChEBI" id="CHEBI:29999"/>
        <dbReference type="ChEBI" id="CHEBI:30616"/>
        <dbReference type="ChEBI" id="CHEBI:83421"/>
        <dbReference type="ChEBI" id="CHEBI:456216"/>
        <dbReference type="EC" id="2.7.11.1"/>
    </reaction>
</comment>
<comment type="subcellular location">
    <subcellularLocation>
        <location evidence="1">Cell membrane</location>
        <topology evidence="1">Single-pass membrane protein</topology>
    </subcellularLocation>
    <subcellularLocation>
        <location evidence="2">Membrane</location>
        <topology evidence="2">Single-pass type I membrane protein</topology>
    </subcellularLocation>
</comment>
<evidence type="ECO:0000256" key="11">
    <source>
        <dbReference type="ARBA" id="ARBA00022729"/>
    </source>
</evidence>
<keyword evidence="15 22" id="KW-0067">ATP-binding</keyword>
<keyword evidence="13 22" id="KW-0547">Nucleotide-binding</keyword>
<dbReference type="InterPro" id="IPR017441">
    <property type="entry name" value="Protein_kinase_ATP_BS"/>
</dbReference>
<evidence type="ECO:0000259" key="24">
    <source>
        <dbReference type="PROSITE" id="PS50011"/>
    </source>
</evidence>
<keyword evidence="17 23" id="KW-0472">Membrane</keyword>
<feature type="transmembrane region" description="Helical" evidence="23">
    <location>
        <begin position="645"/>
        <end position="667"/>
    </location>
</feature>
<evidence type="ECO:0000256" key="2">
    <source>
        <dbReference type="ARBA" id="ARBA00004479"/>
    </source>
</evidence>
<comment type="similarity">
    <text evidence="3">Belongs to the protein kinase superfamily. Ser/Thr protein kinase family.</text>
</comment>
<evidence type="ECO:0000313" key="26">
    <source>
        <dbReference type="Proteomes" id="UP000091857"/>
    </source>
</evidence>
<dbReference type="SMART" id="SM00369">
    <property type="entry name" value="LRR_TYP"/>
    <property type="match status" value="9"/>
</dbReference>
<dbReference type="FunFam" id="1.10.510.10:FF:000358">
    <property type="entry name" value="Putative leucine-rich repeat receptor-like serine/threonine-protein kinase"/>
    <property type="match status" value="1"/>
</dbReference>
<evidence type="ECO:0000256" key="8">
    <source>
        <dbReference type="ARBA" id="ARBA00022614"/>
    </source>
</evidence>
<evidence type="ECO:0000256" key="5">
    <source>
        <dbReference type="ARBA" id="ARBA00022475"/>
    </source>
</evidence>
<evidence type="ECO:0000256" key="3">
    <source>
        <dbReference type="ARBA" id="ARBA00008684"/>
    </source>
</evidence>
<dbReference type="Gene3D" id="3.80.10.10">
    <property type="entry name" value="Ribonuclease Inhibitor"/>
    <property type="match status" value="2"/>
</dbReference>
<evidence type="ECO:0000256" key="20">
    <source>
        <dbReference type="ARBA" id="ARBA00047899"/>
    </source>
</evidence>
<proteinExistence type="inferred from homology"/>
<feature type="domain" description="Protein kinase" evidence="24">
    <location>
        <begin position="703"/>
        <end position="975"/>
    </location>
</feature>
<comment type="catalytic activity">
    <reaction evidence="20">
        <text>L-threonyl-[protein] + ATP = O-phospho-L-threonyl-[protein] + ADP + H(+)</text>
        <dbReference type="Rhea" id="RHEA:46608"/>
        <dbReference type="Rhea" id="RHEA-COMP:11060"/>
        <dbReference type="Rhea" id="RHEA-COMP:11605"/>
        <dbReference type="ChEBI" id="CHEBI:15378"/>
        <dbReference type="ChEBI" id="CHEBI:30013"/>
        <dbReference type="ChEBI" id="CHEBI:30616"/>
        <dbReference type="ChEBI" id="CHEBI:61977"/>
        <dbReference type="ChEBI" id="CHEBI:456216"/>
        <dbReference type="EC" id="2.7.11.1"/>
    </reaction>
</comment>
<evidence type="ECO:0000256" key="12">
    <source>
        <dbReference type="ARBA" id="ARBA00022737"/>
    </source>
</evidence>
<evidence type="ECO:0000256" key="7">
    <source>
        <dbReference type="ARBA" id="ARBA00022553"/>
    </source>
</evidence>
<evidence type="ECO:0000256" key="22">
    <source>
        <dbReference type="PROSITE-ProRule" id="PRU10141"/>
    </source>
</evidence>
<dbReference type="InterPro" id="IPR003591">
    <property type="entry name" value="Leu-rich_rpt_typical-subtyp"/>
</dbReference>
<dbReference type="SUPFAM" id="SSF56112">
    <property type="entry name" value="Protein kinase-like (PK-like)"/>
    <property type="match status" value="1"/>
</dbReference>
<evidence type="ECO:0000256" key="16">
    <source>
        <dbReference type="ARBA" id="ARBA00022989"/>
    </source>
</evidence>
<dbReference type="InterPro" id="IPR013210">
    <property type="entry name" value="LRR_N_plant-typ"/>
</dbReference>
<evidence type="ECO:0000256" key="17">
    <source>
        <dbReference type="ARBA" id="ARBA00023136"/>
    </source>
</evidence>
<dbReference type="Pfam" id="PF23598">
    <property type="entry name" value="LRR_14"/>
    <property type="match status" value="1"/>
</dbReference>